<accession>A0A162RDC8</accession>
<sequence length="86" mass="9591">MLKSTSMKTLVTLLMVCFILMASSPNLRGAEARYLMTRSDPLLSPVGPPYGKDPRFDRLYDIITKLLRNGGGDLEYQIKSQLDNGP</sequence>
<keyword evidence="1" id="KW-0732">Signal</keyword>
<evidence type="ECO:0000313" key="3">
    <source>
        <dbReference type="Proteomes" id="UP000076858"/>
    </source>
</evidence>
<evidence type="ECO:0000313" key="2">
    <source>
        <dbReference type="EMBL" id="KZS20421.1"/>
    </source>
</evidence>
<gene>
    <name evidence="2" type="ORF">APZ42_012803</name>
</gene>
<organism evidence="2 3">
    <name type="scientific">Daphnia magna</name>
    <dbReference type="NCBI Taxonomy" id="35525"/>
    <lineage>
        <taxon>Eukaryota</taxon>
        <taxon>Metazoa</taxon>
        <taxon>Ecdysozoa</taxon>
        <taxon>Arthropoda</taxon>
        <taxon>Crustacea</taxon>
        <taxon>Branchiopoda</taxon>
        <taxon>Diplostraca</taxon>
        <taxon>Cladocera</taxon>
        <taxon>Anomopoda</taxon>
        <taxon>Daphniidae</taxon>
        <taxon>Daphnia</taxon>
    </lineage>
</organism>
<proteinExistence type="predicted"/>
<feature type="chain" id="PRO_5007838907" evidence="1">
    <location>
        <begin position="33"/>
        <end position="86"/>
    </location>
</feature>
<dbReference type="AlphaFoldDB" id="A0A162RDC8"/>
<evidence type="ECO:0000256" key="1">
    <source>
        <dbReference type="SAM" id="SignalP"/>
    </source>
</evidence>
<dbReference type="Proteomes" id="UP000076858">
    <property type="component" value="Unassembled WGS sequence"/>
</dbReference>
<reference evidence="2 3" key="1">
    <citation type="submission" date="2016-03" db="EMBL/GenBank/DDBJ databases">
        <title>EvidentialGene: Evidence-directed Construction of Genes on Genomes.</title>
        <authorList>
            <person name="Gilbert D.G."/>
            <person name="Choi J.-H."/>
            <person name="Mockaitis K."/>
            <person name="Colbourne J."/>
            <person name="Pfrender M."/>
        </authorList>
    </citation>
    <scope>NUCLEOTIDE SEQUENCE [LARGE SCALE GENOMIC DNA]</scope>
    <source>
        <strain evidence="2 3">Xinb3</strain>
        <tissue evidence="2">Complete organism</tissue>
    </source>
</reference>
<keyword evidence="3" id="KW-1185">Reference proteome</keyword>
<feature type="signal peptide" evidence="1">
    <location>
        <begin position="1"/>
        <end position="32"/>
    </location>
</feature>
<comment type="caution">
    <text evidence="2">The sequence shown here is derived from an EMBL/GenBank/DDBJ whole genome shotgun (WGS) entry which is preliminary data.</text>
</comment>
<protein>
    <submittedName>
        <fullName evidence="2">M4-Proctolin</fullName>
    </submittedName>
</protein>
<dbReference type="EMBL" id="LRGB01000190">
    <property type="protein sequence ID" value="KZS20421.1"/>
    <property type="molecule type" value="Genomic_DNA"/>
</dbReference>
<name>A0A162RDC8_9CRUS</name>